<dbReference type="EMBL" id="VSRR010031852">
    <property type="protein sequence ID" value="MPC70859.1"/>
    <property type="molecule type" value="Genomic_DNA"/>
</dbReference>
<name>A0A5B7HM63_PORTR</name>
<organism evidence="1 2">
    <name type="scientific">Portunus trituberculatus</name>
    <name type="common">Swimming crab</name>
    <name type="synonym">Neptunus trituberculatus</name>
    <dbReference type="NCBI Taxonomy" id="210409"/>
    <lineage>
        <taxon>Eukaryota</taxon>
        <taxon>Metazoa</taxon>
        <taxon>Ecdysozoa</taxon>
        <taxon>Arthropoda</taxon>
        <taxon>Crustacea</taxon>
        <taxon>Multicrustacea</taxon>
        <taxon>Malacostraca</taxon>
        <taxon>Eumalacostraca</taxon>
        <taxon>Eucarida</taxon>
        <taxon>Decapoda</taxon>
        <taxon>Pleocyemata</taxon>
        <taxon>Brachyura</taxon>
        <taxon>Eubrachyura</taxon>
        <taxon>Portunoidea</taxon>
        <taxon>Portunidae</taxon>
        <taxon>Portuninae</taxon>
        <taxon>Portunus</taxon>
    </lineage>
</organism>
<dbReference type="AlphaFoldDB" id="A0A5B7HM63"/>
<accession>A0A5B7HM63</accession>
<keyword evidence="2" id="KW-1185">Reference proteome</keyword>
<reference evidence="1 2" key="1">
    <citation type="submission" date="2019-05" db="EMBL/GenBank/DDBJ databases">
        <title>Another draft genome of Portunus trituberculatus and its Hox gene families provides insights of decapod evolution.</title>
        <authorList>
            <person name="Jeong J.-H."/>
            <person name="Song I."/>
            <person name="Kim S."/>
            <person name="Choi T."/>
            <person name="Kim D."/>
            <person name="Ryu S."/>
            <person name="Kim W."/>
        </authorList>
    </citation>
    <scope>NUCLEOTIDE SEQUENCE [LARGE SCALE GENOMIC DNA]</scope>
    <source>
        <tissue evidence="1">Muscle</tissue>
    </source>
</reference>
<dbReference type="Proteomes" id="UP000324222">
    <property type="component" value="Unassembled WGS sequence"/>
</dbReference>
<proteinExistence type="predicted"/>
<comment type="caution">
    <text evidence="1">The sequence shown here is derived from an EMBL/GenBank/DDBJ whole genome shotgun (WGS) entry which is preliminary data.</text>
</comment>
<evidence type="ECO:0000313" key="1">
    <source>
        <dbReference type="EMBL" id="MPC70859.1"/>
    </source>
</evidence>
<protein>
    <submittedName>
        <fullName evidence="1">Uncharacterized protein</fullName>
    </submittedName>
</protein>
<evidence type="ECO:0000313" key="2">
    <source>
        <dbReference type="Proteomes" id="UP000324222"/>
    </source>
</evidence>
<gene>
    <name evidence="1" type="ORF">E2C01_065120</name>
</gene>
<sequence length="40" mass="4760">MVESKYTPSCKNQWYIETPVGLRKLTDDIFDKDFSGFRDE</sequence>